<comment type="similarity">
    <text evidence="1">Belongs to the multi antimicrobial extrusion (MATE) (TC 2.A.66.1) family.</text>
</comment>
<dbReference type="GO" id="GO:0015297">
    <property type="term" value="F:antiporter activity"/>
    <property type="evidence" value="ECO:0007669"/>
    <property type="project" value="InterPro"/>
</dbReference>
<feature type="transmembrane region" description="Helical" evidence="2">
    <location>
        <begin position="160"/>
        <end position="181"/>
    </location>
</feature>
<evidence type="ECO:0000256" key="1">
    <source>
        <dbReference type="ARBA" id="ARBA00010199"/>
    </source>
</evidence>
<keyword evidence="4" id="KW-1185">Reference proteome</keyword>
<dbReference type="GO" id="GO:0042910">
    <property type="term" value="F:xenobiotic transmembrane transporter activity"/>
    <property type="evidence" value="ECO:0007669"/>
    <property type="project" value="InterPro"/>
</dbReference>
<dbReference type="PANTHER" id="PTHR11206">
    <property type="entry name" value="MULTIDRUG RESISTANCE PROTEIN"/>
    <property type="match status" value="1"/>
</dbReference>
<keyword evidence="2" id="KW-1133">Transmembrane helix</keyword>
<feature type="transmembrane region" description="Helical" evidence="2">
    <location>
        <begin position="56"/>
        <end position="81"/>
    </location>
</feature>
<evidence type="ECO:0000256" key="2">
    <source>
        <dbReference type="SAM" id="Phobius"/>
    </source>
</evidence>
<dbReference type="GO" id="GO:0016020">
    <property type="term" value="C:membrane"/>
    <property type="evidence" value="ECO:0007669"/>
    <property type="project" value="InterPro"/>
</dbReference>
<feature type="non-terminal residue" evidence="3">
    <location>
        <position position="207"/>
    </location>
</feature>
<reference evidence="3 4" key="1">
    <citation type="journal article" date="2013" name="BMC Genomics">
        <title>The miniature genome of a carnivorous plant Genlisea aurea contains a low number of genes and short non-coding sequences.</title>
        <authorList>
            <person name="Leushkin E.V."/>
            <person name="Sutormin R.A."/>
            <person name="Nabieva E.R."/>
            <person name="Penin A.A."/>
            <person name="Kondrashov A.S."/>
            <person name="Logacheva M.D."/>
        </authorList>
    </citation>
    <scope>NUCLEOTIDE SEQUENCE [LARGE SCALE GENOMIC DNA]</scope>
</reference>
<organism evidence="3 4">
    <name type="scientific">Genlisea aurea</name>
    <dbReference type="NCBI Taxonomy" id="192259"/>
    <lineage>
        <taxon>Eukaryota</taxon>
        <taxon>Viridiplantae</taxon>
        <taxon>Streptophyta</taxon>
        <taxon>Embryophyta</taxon>
        <taxon>Tracheophyta</taxon>
        <taxon>Spermatophyta</taxon>
        <taxon>Magnoliopsida</taxon>
        <taxon>eudicotyledons</taxon>
        <taxon>Gunneridae</taxon>
        <taxon>Pentapetalae</taxon>
        <taxon>asterids</taxon>
        <taxon>lamiids</taxon>
        <taxon>Lamiales</taxon>
        <taxon>Lentibulariaceae</taxon>
        <taxon>Genlisea</taxon>
    </lineage>
</organism>
<name>S8CK91_9LAMI</name>
<evidence type="ECO:0000313" key="3">
    <source>
        <dbReference type="EMBL" id="EPS67604.1"/>
    </source>
</evidence>
<evidence type="ECO:0000313" key="4">
    <source>
        <dbReference type="Proteomes" id="UP000015453"/>
    </source>
</evidence>
<dbReference type="InterPro" id="IPR002528">
    <property type="entry name" value="MATE_fam"/>
</dbReference>
<protein>
    <recommendedName>
        <fullName evidence="5">Protein DETOXIFICATION</fullName>
    </recommendedName>
</protein>
<feature type="transmembrane region" description="Helical" evidence="2">
    <location>
        <begin position="132"/>
        <end position="154"/>
    </location>
</feature>
<dbReference type="EMBL" id="AUSU01003024">
    <property type="protein sequence ID" value="EPS67604.1"/>
    <property type="molecule type" value="Genomic_DNA"/>
</dbReference>
<comment type="caution">
    <text evidence="3">The sequence shown here is derived from an EMBL/GenBank/DDBJ whole genome shotgun (WGS) entry which is preliminary data.</text>
</comment>
<feature type="transmembrane region" description="Helical" evidence="2">
    <location>
        <begin position="101"/>
        <end position="125"/>
    </location>
</feature>
<keyword evidence="2" id="KW-0812">Transmembrane</keyword>
<gene>
    <name evidence="3" type="ORF">M569_07168</name>
</gene>
<feature type="non-terminal residue" evidence="3">
    <location>
        <position position="1"/>
    </location>
</feature>
<proteinExistence type="inferred from homology"/>
<dbReference type="OrthoDB" id="2126698at2759"/>
<keyword evidence="2" id="KW-0472">Membrane</keyword>
<dbReference type="Proteomes" id="UP000015453">
    <property type="component" value="Unassembled WGS sequence"/>
</dbReference>
<feature type="transmembrane region" description="Helical" evidence="2">
    <location>
        <begin position="26"/>
        <end position="44"/>
    </location>
</feature>
<accession>S8CK91</accession>
<evidence type="ECO:0008006" key="5">
    <source>
        <dbReference type="Google" id="ProtNLM"/>
    </source>
</evidence>
<sequence length="207" mass="22656">LVLIAGYMKNAEVEISAFSACLNINTWELMICLGLLGSACVRVANELGRGDAKAVVFSIWVLVSTSIAIGVTFWILCLVFGKKLGYLFSEDEAVAETISDLSLLLAFSVLFNGFYPIFSGVAVGAGLQTTVAVINIVCFYLIGIPIGVVFGYVAHLQVKGIWIGMLCGIIAETVALVVMMWRTNWDDEVLKTTNRLRKWYLKSPEEE</sequence>
<dbReference type="AlphaFoldDB" id="S8CK91"/>
<dbReference type="Pfam" id="PF01554">
    <property type="entry name" value="MatE"/>
    <property type="match status" value="1"/>
</dbReference>